<reference evidence="2 3" key="1">
    <citation type="submission" date="2018-02" db="EMBL/GenBank/DDBJ databases">
        <title>8 Nocardia nova and 1 Nocardia cyriacigeorgica strain used for evolution to TMP-SMX.</title>
        <authorList>
            <person name="Mehta H."/>
            <person name="Weng J."/>
            <person name="Shamoo Y."/>
        </authorList>
    </citation>
    <scope>NUCLEOTIDE SEQUENCE [LARGE SCALE GENOMIC DNA]</scope>
    <source>
        <strain evidence="2 3">ATCC 33727</strain>
    </source>
</reference>
<sequence>MVEACADGEIAIRIDDRALTYGGAAVGAELTRLAAEALAAARVRVRDAVQVFSADPRVAEAVAATGDAIGRPLGTAAGSGLPGRPHNSPLNPPADQPVNSEWPTNYGLPESNPPGGYSRPHNAQPAAHHQSASWQNHRRERSNTQPRQQDSPNTPPPYSLYDVPDDDEDAYYQRKSWLE</sequence>
<feature type="region of interest" description="Disordered" evidence="1">
    <location>
        <begin position="70"/>
        <end position="179"/>
    </location>
</feature>
<evidence type="ECO:0000256" key="1">
    <source>
        <dbReference type="SAM" id="MobiDB-lite"/>
    </source>
</evidence>
<name>A0A2T2Z1L7_9NOCA</name>
<dbReference type="Proteomes" id="UP000241647">
    <property type="component" value="Unassembled WGS sequence"/>
</dbReference>
<dbReference type="AlphaFoldDB" id="A0A2T2Z1L7"/>
<organism evidence="2 3">
    <name type="scientific">Nocardia nova</name>
    <dbReference type="NCBI Taxonomy" id="37330"/>
    <lineage>
        <taxon>Bacteria</taxon>
        <taxon>Bacillati</taxon>
        <taxon>Actinomycetota</taxon>
        <taxon>Actinomycetes</taxon>
        <taxon>Mycobacteriales</taxon>
        <taxon>Nocardiaceae</taxon>
        <taxon>Nocardia</taxon>
    </lineage>
</organism>
<evidence type="ECO:0000313" key="2">
    <source>
        <dbReference type="EMBL" id="PSR61643.1"/>
    </source>
</evidence>
<accession>A0A2T2Z1L7</accession>
<gene>
    <name evidence="2" type="ORF">C8259_19070</name>
</gene>
<evidence type="ECO:0000313" key="3">
    <source>
        <dbReference type="Proteomes" id="UP000241647"/>
    </source>
</evidence>
<feature type="compositionally biased region" description="Polar residues" evidence="1">
    <location>
        <begin position="143"/>
        <end position="152"/>
    </location>
</feature>
<protein>
    <submittedName>
        <fullName evidence="2">Uncharacterized protein</fullName>
    </submittedName>
</protein>
<comment type="caution">
    <text evidence="2">The sequence shown here is derived from an EMBL/GenBank/DDBJ whole genome shotgun (WGS) entry which is preliminary data.</text>
</comment>
<dbReference type="EMBL" id="PYHS01000009">
    <property type="protein sequence ID" value="PSR61643.1"/>
    <property type="molecule type" value="Genomic_DNA"/>
</dbReference>
<proteinExistence type="predicted"/>